<name>A0A365QNY8_9BURK</name>
<evidence type="ECO:0000313" key="2">
    <source>
        <dbReference type="Proteomes" id="UP000252458"/>
    </source>
</evidence>
<proteinExistence type="predicted"/>
<evidence type="ECO:0000313" key="1">
    <source>
        <dbReference type="EMBL" id="RBB35784.1"/>
    </source>
</evidence>
<gene>
    <name evidence="1" type="ORF">DPV79_27625</name>
</gene>
<keyword evidence="2" id="KW-1185">Reference proteome</keyword>
<dbReference type="Proteomes" id="UP000252458">
    <property type="component" value="Unassembled WGS sequence"/>
</dbReference>
<dbReference type="EMBL" id="QMFZ01000027">
    <property type="protein sequence ID" value="RBB35784.1"/>
    <property type="molecule type" value="Genomic_DNA"/>
</dbReference>
<protein>
    <submittedName>
        <fullName evidence="1">Uncharacterized protein</fullName>
    </submittedName>
</protein>
<sequence>MTTIPLNRQFYEWNERTDWSLYSRFRAAAGLSDGLLGWSELLARRRVVILAEAGSGKTEELAAQARHQATAGRFAVYATVQDVGRHGLDKALRAADRQRLAVWRDSSEPGWFFIDSIDEAKLDNVRLERALRHIAEGIAGGEGRAHIVLSGRHTDWEFARDAERLREELPLPRDNPSEPLPALETLVRQVLRNEKRPEPAPAETPLIVVMAQLNSERVRTYAAAKGARDLDGLMAAIEAGNLWGFACRPLDLDWIVRYWHSHGRLGSFSVMIEVGLRERLQETDPERGRRDRLDSVRAQQGLERIGAALVFGRQSTIAIPDNDTRLRSEGTAAKIDDVLPDWPREDQIRLLTRPAFDPATFGRARLHNDNEGAVRSYLTARWLQRLRRANLPQRRLHDLLFSRTYEIELVRPSMSEVAAWLALWDESVAAEVVRRAPFLLITAGDPAHLSFETRRTLLTAIVEQMRRDEEVPLLDLSSLARFAQPDIAAALRDIWAAEKEHVEIRRFVLRLIWLGKIEECADIAVSASFGQYRDLYTAMTAGRALLATCDGGTRRRYAEHIKLHCASMSSTLVWEAVEHLFPELISVDDLVRILAVVQLGDAEGGGFNFAWHGAELVERLSNAADLTRLIEGLLEQLEADPQPNIGARSPRDEQYAPALGVAAQRLLEMSPPHLAPNAAVDALLRIGDRRLNVRSQRNKGASDAVVLLRRTPERRRTAFWRAAEQLRNHRTLMGRPLLHRFQMEHLGWSSGLVLDDVNWLLLDGASRTHATERQLAINSALNLWFTSGESEALKARIAGVAATNAEMQAAYVEWMTPRVKSADEIKSEEELAETMREVESERSQQEQSWIAFIEDLRANPEQLRRLNPTTTTSVDGRMYGLWQLLNQATPSNSRYAIDSVEPIRELVGLEVATEFAAGLPEIWRAWKPTTRSARSPSERNLVSTIDCLGLTGISIEAAGQSDWAQHLTKQEAIRATEYATLELNGFPDWIVALVSAWPTAVEEVLVREATSNLDESTPEGYYTILDAISRSDESLVRLMSPALMRELNARPDLGRAALRPLLFILKRGLSGDWTQALYELVLRRFLSSAEPQVSAQYLGVAYAINAQGATDSLMAKLDMLGEVEKRALVEHVLPQIFGSRWSLSAPSQMHFDVATLERLVLLAYSTVRVEDDRDRSNKGAYSPDERDEAQEARSAAFNALVTMPGHATYSSILRLMEAPDFPVTRSRLLALAKERAAKDADDIIWRADDPFHFEQQYERQPVTGRELQVVALQRLEDLQHDLVHGDFQQGTTLRALPDEAAVQNWMADRLRQAQGTSYSIEREVRVADEKEPDLRFRAKASDANVATEIKVAESWTMQQLEDALITQLCGQYLRGQDGREGILLLVHQKSRPKGWELPDGTFLNFGAVVERLRALAASVRGKSPVGPQPELCVIDVSSCVPLVERRKSFRKKSTRASKDTSA</sequence>
<comment type="caution">
    <text evidence="1">The sequence shown here is derived from an EMBL/GenBank/DDBJ whole genome shotgun (WGS) entry which is preliminary data.</text>
</comment>
<accession>A0A365QNY8</accession>
<organism evidence="1 2">
    <name type="scientific">Burkholderia reimsis</name>
    <dbReference type="NCBI Taxonomy" id="2234132"/>
    <lineage>
        <taxon>Bacteria</taxon>
        <taxon>Pseudomonadati</taxon>
        <taxon>Pseudomonadota</taxon>
        <taxon>Betaproteobacteria</taxon>
        <taxon>Burkholderiales</taxon>
        <taxon>Burkholderiaceae</taxon>
        <taxon>Burkholderia</taxon>
    </lineage>
</organism>
<dbReference type="RefSeq" id="WP_113046984.1">
    <property type="nucleotide sequence ID" value="NZ_QMFZ01000027.1"/>
</dbReference>
<reference evidence="1 2" key="1">
    <citation type="submission" date="2018-06" db="EMBL/GenBank/DDBJ databases">
        <title>Draft genome sequence of Burkholderia reimsis strain BE51 isolated from a French agricultural soil.</title>
        <authorList>
            <person name="Esmaeel Q."/>
        </authorList>
    </citation>
    <scope>NUCLEOTIDE SEQUENCE [LARGE SCALE GENOMIC DNA]</scope>
    <source>
        <strain evidence="1 2">BE51</strain>
    </source>
</reference>